<evidence type="ECO:0000313" key="3">
    <source>
        <dbReference type="EMBL" id="GAA4811070.1"/>
    </source>
</evidence>
<evidence type="ECO:0000256" key="1">
    <source>
        <dbReference type="SAM" id="MobiDB-lite"/>
    </source>
</evidence>
<feature type="compositionally biased region" description="Pro residues" evidence="1">
    <location>
        <begin position="1"/>
        <end position="28"/>
    </location>
</feature>
<protein>
    <submittedName>
        <fullName evidence="3">Maleylpyruvate isomerase N-terminal domain-containing protein</fullName>
    </submittedName>
</protein>
<proteinExistence type="predicted"/>
<feature type="domain" description="DinB-like" evidence="2">
    <location>
        <begin position="78"/>
        <end position="194"/>
    </location>
</feature>
<evidence type="ECO:0000313" key="4">
    <source>
        <dbReference type="Proteomes" id="UP001500839"/>
    </source>
</evidence>
<dbReference type="EMBL" id="BAABKQ010000001">
    <property type="protein sequence ID" value="GAA4811070.1"/>
    <property type="molecule type" value="Genomic_DNA"/>
</dbReference>
<dbReference type="Proteomes" id="UP001500839">
    <property type="component" value="Unassembled WGS sequence"/>
</dbReference>
<dbReference type="GO" id="GO:0016853">
    <property type="term" value="F:isomerase activity"/>
    <property type="evidence" value="ECO:0007669"/>
    <property type="project" value="UniProtKB-KW"/>
</dbReference>
<dbReference type="InterPro" id="IPR034660">
    <property type="entry name" value="DinB/YfiT-like"/>
</dbReference>
<dbReference type="Pfam" id="PF12867">
    <property type="entry name" value="DinB_2"/>
    <property type="match status" value="1"/>
</dbReference>
<gene>
    <name evidence="3" type="ORF">GCM10023353_14420</name>
</gene>
<dbReference type="SUPFAM" id="SSF109854">
    <property type="entry name" value="DinB/YfiT-like putative metalloenzymes"/>
    <property type="match status" value="1"/>
</dbReference>
<organism evidence="3 4">
    <name type="scientific">Tomitella cavernea</name>
    <dbReference type="NCBI Taxonomy" id="1387982"/>
    <lineage>
        <taxon>Bacteria</taxon>
        <taxon>Bacillati</taxon>
        <taxon>Actinomycetota</taxon>
        <taxon>Actinomycetes</taxon>
        <taxon>Mycobacteriales</taxon>
        <taxon>Tomitella</taxon>
    </lineage>
</organism>
<keyword evidence="4" id="KW-1185">Reference proteome</keyword>
<sequence>MPTVPDPPVPDPPVPDPPVPDPAEPVPPETRDWTTITREPCAECGFDPSTVTPAAVPDRIRATIPRWARVPGRVGSTVRPAPDVWSPLEYACHVRDVCRTFAQRLDLIVRTPPGTPPARFPDWDQNAAQADGRYNTQDPDAVVDEYAAAASALADGFAAVHGDAWRREGARGDGARFTALSLAAYLVHDLEHHLVDVDG</sequence>
<name>A0ABP9CJV7_9ACTN</name>
<keyword evidence="3" id="KW-0413">Isomerase</keyword>
<accession>A0ABP9CJV7</accession>
<evidence type="ECO:0000259" key="2">
    <source>
        <dbReference type="Pfam" id="PF12867"/>
    </source>
</evidence>
<comment type="caution">
    <text evidence="3">The sequence shown here is derived from an EMBL/GenBank/DDBJ whole genome shotgun (WGS) entry which is preliminary data.</text>
</comment>
<dbReference type="Gene3D" id="1.20.120.450">
    <property type="entry name" value="dinb family like domain"/>
    <property type="match status" value="1"/>
</dbReference>
<feature type="region of interest" description="Disordered" evidence="1">
    <location>
        <begin position="1"/>
        <end position="34"/>
    </location>
</feature>
<reference evidence="4" key="1">
    <citation type="journal article" date="2019" name="Int. J. Syst. Evol. Microbiol.">
        <title>The Global Catalogue of Microorganisms (GCM) 10K type strain sequencing project: providing services to taxonomists for standard genome sequencing and annotation.</title>
        <authorList>
            <consortium name="The Broad Institute Genomics Platform"/>
            <consortium name="The Broad Institute Genome Sequencing Center for Infectious Disease"/>
            <person name="Wu L."/>
            <person name="Ma J."/>
        </authorList>
    </citation>
    <scope>NUCLEOTIDE SEQUENCE [LARGE SCALE GENOMIC DNA]</scope>
    <source>
        <strain evidence="4">JCM 18542</strain>
    </source>
</reference>
<dbReference type="InterPro" id="IPR024775">
    <property type="entry name" value="DinB-like"/>
</dbReference>